<name>A0A060S8R8_PYCCI</name>
<keyword evidence="3" id="KW-1185">Reference proteome</keyword>
<feature type="compositionally biased region" description="Pro residues" evidence="1">
    <location>
        <begin position="59"/>
        <end position="68"/>
    </location>
</feature>
<evidence type="ECO:0000256" key="1">
    <source>
        <dbReference type="SAM" id="MobiDB-lite"/>
    </source>
</evidence>
<dbReference type="STRING" id="5643.A0A060S8R8"/>
<dbReference type="AlphaFoldDB" id="A0A060S8R8"/>
<protein>
    <submittedName>
        <fullName evidence="2">Uncharacterized protein</fullName>
    </submittedName>
</protein>
<dbReference type="OrthoDB" id="3256387at2759"/>
<sequence length="160" mass="16875">MRMLSAPSPSPPPSNPLPQPPSPAPSTINPYSLPPTPIGEPIISFQNDPSFLITTSTPPETPLSPSLPIPSRAMVPPPPEQSPEMRGITSLSPPPRRGSKQITVLRQEDSEDDHDEQPGAGGNGNGVRATSDDGTLDSPIRKPLSLSPHQSVTSLEDVCI</sequence>
<dbReference type="Proteomes" id="UP000029665">
    <property type="component" value="Unassembled WGS sequence"/>
</dbReference>
<dbReference type="HOGENOM" id="CLU_1865153_0_0_1"/>
<organism evidence="2 3">
    <name type="scientific">Pycnoporus cinnabarinus</name>
    <name type="common">Cinnabar-red polypore</name>
    <name type="synonym">Trametes cinnabarina</name>
    <dbReference type="NCBI Taxonomy" id="5643"/>
    <lineage>
        <taxon>Eukaryota</taxon>
        <taxon>Fungi</taxon>
        <taxon>Dikarya</taxon>
        <taxon>Basidiomycota</taxon>
        <taxon>Agaricomycotina</taxon>
        <taxon>Agaricomycetes</taxon>
        <taxon>Polyporales</taxon>
        <taxon>Polyporaceae</taxon>
        <taxon>Trametes</taxon>
    </lineage>
</organism>
<gene>
    <name evidence="2" type="ORF">BN946_scf184801.g60</name>
</gene>
<feature type="compositionally biased region" description="Pro residues" evidence="1">
    <location>
        <begin position="8"/>
        <end position="24"/>
    </location>
</feature>
<evidence type="ECO:0000313" key="3">
    <source>
        <dbReference type="Proteomes" id="UP000029665"/>
    </source>
</evidence>
<proteinExistence type="predicted"/>
<reference evidence="2" key="1">
    <citation type="submission" date="2014-01" db="EMBL/GenBank/DDBJ databases">
        <title>The genome of the white-rot fungus Pycnoporus cinnabarinus: a basidiomycete model with a versatile arsenal for lignocellulosic biomass breakdown.</title>
        <authorList>
            <person name="Levasseur A."/>
            <person name="Lomascolo A."/>
            <person name="Ruiz-Duenas F.J."/>
            <person name="Uzan E."/>
            <person name="Piumi F."/>
            <person name="Kues U."/>
            <person name="Ram A.F.J."/>
            <person name="Murat C."/>
            <person name="Haon M."/>
            <person name="Benoit I."/>
            <person name="Arfi Y."/>
            <person name="Chevret D."/>
            <person name="Drula E."/>
            <person name="Kwon M.J."/>
            <person name="Gouret P."/>
            <person name="Lesage-Meessen L."/>
            <person name="Lombard V."/>
            <person name="Mariette J."/>
            <person name="Noirot C."/>
            <person name="Park J."/>
            <person name="Patyshakuliyeva A."/>
            <person name="Wieneger R.A.B."/>
            <person name="Wosten H.A.B."/>
            <person name="Martin F."/>
            <person name="Coutinho P.M."/>
            <person name="de Vries R."/>
            <person name="Martinez A.T."/>
            <person name="Klopp C."/>
            <person name="Pontarotti P."/>
            <person name="Henrissat B."/>
            <person name="Record E."/>
        </authorList>
    </citation>
    <scope>NUCLEOTIDE SEQUENCE [LARGE SCALE GENOMIC DNA]</scope>
    <source>
        <strain evidence="2">BRFM137</strain>
    </source>
</reference>
<dbReference type="EMBL" id="CCBP010000093">
    <property type="protein sequence ID" value="CDO70867.1"/>
    <property type="molecule type" value="Genomic_DNA"/>
</dbReference>
<dbReference type="PRINTS" id="PR01217">
    <property type="entry name" value="PRICHEXTENSN"/>
</dbReference>
<accession>A0A060S8R8</accession>
<evidence type="ECO:0000313" key="2">
    <source>
        <dbReference type="EMBL" id="CDO70867.1"/>
    </source>
</evidence>
<comment type="caution">
    <text evidence="2">The sequence shown here is derived from an EMBL/GenBank/DDBJ whole genome shotgun (WGS) entry which is preliminary data.</text>
</comment>
<feature type="region of interest" description="Disordered" evidence="1">
    <location>
        <begin position="1"/>
        <end position="160"/>
    </location>
</feature>